<organism evidence="6">
    <name type="scientific">Enterobius vermicularis</name>
    <name type="common">Human pinworm</name>
    <dbReference type="NCBI Taxonomy" id="51028"/>
    <lineage>
        <taxon>Eukaryota</taxon>
        <taxon>Metazoa</taxon>
        <taxon>Ecdysozoa</taxon>
        <taxon>Nematoda</taxon>
        <taxon>Chromadorea</taxon>
        <taxon>Rhabditida</taxon>
        <taxon>Spirurina</taxon>
        <taxon>Oxyuridomorpha</taxon>
        <taxon>Oxyuroidea</taxon>
        <taxon>Oxyuridae</taxon>
        <taxon>Enterobius</taxon>
    </lineage>
</organism>
<dbReference type="PANTHER" id="PTHR11927:SF9">
    <property type="entry name" value="L-FUCOSYLTRANSFERASE"/>
    <property type="match status" value="1"/>
</dbReference>
<dbReference type="CDD" id="cd11301">
    <property type="entry name" value="Fut1_Fut2_like"/>
    <property type="match status" value="1"/>
</dbReference>
<comment type="pathway">
    <text evidence="3">Protein modification; protein glycosylation.</text>
</comment>
<evidence type="ECO:0000256" key="1">
    <source>
        <dbReference type="ARBA" id="ARBA00022676"/>
    </source>
</evidence>
<evidence type="ECO:0000313" key="6">
    <source>
        <dbReference type="WBParaSite" id="EVEC_0000199501-mRNA-1"/>
    </source>
</evidence>
<keyword evidence="2 3" id="KW-0808">Transferase</keyword>
<keyword evidence="3" id="KW-0333">Golgi apparatus</keyword>
<name>A0A0N4UWW2_ENTVE</name>
<keyword evidence="3" id="KW-0472">Membrane</keyword>
<keyword evidence="3" id="KW-1133">Transmembrane helix</keyword>
<dbReference type="GO" id="GO:0032580">
    <property type="term" value="C:Golgi cisterna membrane"/>
    <property type="evidence" value="ECO:0007669"/>
    <property type="project" value="UniProtKB-SubCell"/>
</dbReference>
<dbReference type="EMBL" id="UXUI01007254">
    <property type="protein sequence ID" value="VDD86560.1"/>
    <property type="molecule type" value="Genomic_DNA"/>
</dbReference>
<dbReference type="GO" id="GO:0008107">
    <property type="term" value="F:galactoside 2-alpha-L-fucosyltransferase activity"/>
    <property type="evidence" value="ECO:0007669"/>
    <property type="project" value="InterPro"/>
</dbReference>
<keyword evidence="3" id="KW-0812">Transmembrane</keyword>
<feature type="transmembrane region" description="Helical" evidence="3">
    <location>
        <begin position="14"/>
        <end position="31"/>
    </location>
</feature>
<protein>
    <recommendedName>
        <fullName evidence="3">L-Fucosyltransferase</fullName>
        <ecNumber evidence="3">2.4.1.-</ecNumber>
    </recommendedName>
</protein>
<dbReference type="STRING" id="51028.A0A0N4UWW2"/>
<evidence type="ECO:0000313" key="5">
    <source>
        <dbReference type="Proteomes" id="UP000274131"/>
    </source>
</evidence>
<evidence type="ECO:0000256" key="2">
    <source>
        <dbReference type="ARBA" id="ARBA00022679"/>
    </source>
</evidence>
<evidence type="ECO:0000313" key="4">
    <source>
        <dbReference type="EMBL" id="VDD86560.1"/>
    </source>
</evidence>
<dbReference type="GO" id="GO:0005975">
    <property type="term" value="P:carbohydrate metabolic process"/>
    <property type="evidence" value="ECO:0007669"/>
    <property type="project" value="InterPro"/>
</dbReference>
<keyword evidence="3" id="KW-0325">Glycoprotein</keyword>
<keyword evidence="1 3" id="KW-0328">Glycosyltransferase</keyword>
<dbReference type="EC" id="2.4.1.-" evidence="3"/>
<comment type="similarity">
    <text evidence="3">Belongs to the glycosyltransferase 11 family.</text>
</comment>
<keyword evidence="5" id="KW-1185">Reference proteome</keyword>
<dbReference type="Pfam" id="PF01531">
    <property type="entry name" value="Glyco_transf_11"/>
    <property type="match status" value="1"/>
</dbReference>
<reference evidence="4 5" key="2">
    <citation type="submission" date="2018-10" db="EMBL/GenBank/DDBJ databases">
        <authorList>
            <consortium name="Pathogen Informatics"/>
        </authorList>
    </citation>
    <scope>NUCLEOTIDE SEQUENCE [LARGE SCALE GENOMIC DNA]</scope>
</reference>
<dbReference type="UniPathway" id="UPA00378"/>
<sequence>MEAYSSFFIVRRKTYALVTVVSLVAATYIFWQKPTSSAPEYRDNKKLAPQKITATSRSRIFSLFVVNTTSFFTNATQRFIISDFTYSPGLGNLMFQYASLRAIASSHDAQLVLPVSCNRKESFFYYNTVIKNSSYHLFSSAERNIEFLTGYFQSFRYFHPHQVSCQISIISGSSAAYQTFEIRVPMATTFVGVHVRKGVDVTMNAKNLVHGHTIFLTIITSDYRKKYKNVLFLIATDNPRWTKRYIKARTKGEIYILNSRKREVDLAVLALCNYTIMSTGTFSWWAAYLAKGDDVVYFADWPLKNSVLDLMVEKSDFFLPNWHSMP</sequence>
<accession>A0A0N4UWW2</accession>
<dbReference type="InterPro" id="IPR002516">
    <property type="entry name" value="Glyco_trans_11"/>
</dbReference>
<dbReference type="Proteomes" id="UP000274131">
    <property type="component" value="Unassembled WGS sequence"/>
</dbReference>
<dbReference type="AlphaFoldDB" id="A0A0N4UWW2"/>
<dbReference type="PANTHER" id="PTHR11927">
    <property type="entry name" value="GALACTOSIDE 2-L-FUCOSYLTRANSFERASE"/>
    <property type="match status" value="1"/>
</dbReference>
<reference evidence="6" key="1">
    <citation type="submission" date="2017-02" db="UniProtKB">
        <authorList>
            <consortium name="WormBaseParasite"/>
        </authorList>
    </citation>
    <scope>IDENTIFICATION</scope>
</reference>
<evidence type="ECO:0000256" key="3">
    <source>
        <dbReference type="RuleBase" id="RU363129"/>
    </source>
</evidence>
<proteinExistence type="inferred from homology"/>
<comment type="subcellular location">
    <subcellularLocation>
        <location evidence="3">Golgi apparatus</location>
        <location evidence="3">Golgi stack membrane</location>
        <topology evidence="3">Single-pass type II membrane protein</topology>
    </subcellularLocation>
</comment>
<dbReference type="WBParaSite" id="EVEC_0000199501-mRNA-1">
    <property type="protein sequence ID" value="EVEC_0000199501-mRNA-1"/>
    <property type="gene ID" value="EVEC_0000199501"/>
</dbReference>
<keyword evidence="3" id="KW-0735">Signal-anchor</keyword>
<gene>
    <name evidence="4" type="ORF">EVEC_LOCUS1703</name>
</gene>
<dbReference type="OrthoDB" id="3226at2759"/>